<sequence>MAERSPQDTVVVGIVGSRLRSILNEQQAALINTAFSPVVRESFDLACAVFDSRGEMIGQSDGGTPGHINAMATGMHHIVAKYDGHQLRPGDVVITNDPWMTSGQINDITIATPVFQREQMIGWFASCCHSPDIGGRVLSAQATEVFEEGLRLPIMLLLEQGTINPVLDAIIRANVRTPDETVGDLFAQVAGNDVGARRLVELLDEFGLDGIDEVAAQIIDRSESALREAIRAVPDGVYEAESTADGYGDEPVTLRLAVTIDGDAIALDYAGSSPQSPYGINVVYNYTRAYSSFAIKAAFAPEVPHNAGSFRPVTVSAPEGSVLNCREPAPVAARHLVGHFLPSLIFAALQPAMPDTLLAYSSDGVWLTVAGGVFPKTGVPFTYTMFQAGGMGARAVKDGLSSTGFPGGLRVIPTEVTESLTPLVQRRRELATDSGGPGRWRGGLGQDSEFECLSDQPWSAVANGDRIVSPARGTAGGGSGRPGQIMTDGGERLPSKQRSVLQPTDRLRFALPGGGGYGPPHERDEQAVLDDVVNGYCSIEQARTAYGVVIEYVGDPDARVRPPSSYRIDSEATARLRR</sequence>
<proteinExistence type="predicted"/>
<dbReference type="GO" id="GO:0006749">
    <property type="term" value="P:glutathione metabolic process"/>
    <property type="evidence" value="ECO:0007669"/>
    <property type="project" value="TreeGrafter"/>
</dbReference>
<evidence type="ECO:0000256" key="1">
    <source>
        <dbReference type="SAM" id="MobiDB-lite"/>
    </source>
</evidence>
<dbReference type="AlphaFoldDB" id="A0A7M3T515"/>
<accession>A0A7M3T515</accession>
<organism evidence="3 4">
    <name type="scientific">Epidermidibacterium keratini</name>
    <dbReference type="NCBI Taxonomy" id="1891644"/>
    <lineage>
        <taxon>Bacteria</taxon>
        <taxon>Bacillati</taxon>
        <taxon>Actinomycetota</taxon>
        <taxon>Actinomycetes</taxon>
        <taxon>Sporichthyales</taxon>
        <taxon>Sporichthyaceae</taxon>
        <taxon>Epidermidibacterium</taxon>
    </lineage>
</organism>
<dbReference type="Pfam" id="PF02538">
    <property type="entry name" value="Hydantoinase_B"/>
    <property type="match status" value="1"/>
</dbReference>
<dbReference type="InterPro" id="IPR003692">
    <property type="entry name" value="Hydantoinase_B"/>
</dbReference>
<evidence type="ECO:0000313" key="3">
    <source>
        <dbReference type="EMBL" id="QHB98869.1"/>
    </source>
</evidence>
<dbReference type="GO" id="GO:0005829">
    <property type="term" value="C:cytosol"/>
    <property type="evidence" value="ECO:0007669"/>
    <property type="project" value="TreeGrafter"/>
</dbReference>
<dbReference type="GO" id="GO:0017168">
    <property type="term" value="F:5-oxoprolinase (ATP-hydrolyzing) activity"/>
    <property type="evidence" value="ECO:0007669"/>
    <property type="project" value="TreeGrafter"/>
</dbReference>
<name>A0A7M3T515_9ACTN</name>
<gene>
    <name evidence="3" type="ORF">EK0264_00155</name>
</gene>
<dbReference type="Proteomes" id="UP000463857">
    <property type="component" value="Chromosome"/>
</dbReference>
<evidence type="ECO:0000259" key="2">
    <source>
        <dbReference type="Pfam" id="PF02538"/>
    </source>
</evidence>
<dbReference type="PANTHER" id="PTHR11365">
    <property type="entry name" value="5-OXOPROLINASE RELATED"/>
    <property type="match status" value="1"/>
</dbReference>
<dbReference type="EMBL" id="CP047156">
    <property type="protein sequence ID" value="QHB98869.1"/>
    <property type="molecule type" value="Genomic_DNA"/>
</dbReference>
<dbReference type="KEGG" id="eke:EK0264_00155"/>
<reference evidence="3 4" key="1">
    <citation type="journal article" date="2018" name="Int. J. Syst. Evol. Microbiol.">
        <title>Epidermidibacterium keratini gen. nov., sp. nov., a member of the family Sporichthyaceae, isolated from keratin epidermis.</title>
        <authorList>
            <person name="Lee D.G."/>
            <person name="Trujillo M.E."/>
            <person name="Kang S."/>
            <person name="Nam J.J."/>
            <person name="Kim Y.J."/>
        </authorList>
    </citation>
    <scope>NUCLEOTIDE SEQUENCE [LARGE SCALE GENOMIC DNA]</scope>
    <source>
        <strain evidence="3 4">EPI-7</strain>
    </source>
</reference>
<feature type="region of interest" description="Disordered" evidence="1">
    <location>
        <begin position="468"/>
        <end position="499"/>
    </location>
</feature>
<feature type="domain" description="Hydantoinase B/oxoprolinase" evidence="2">
    <location>
        <begin position="8"/>
        <end position="520"/>
    </location>
</feature>
<dbReference type="InParanoid" id="A0A7M3T515"/>
<dbReference type="OrthoDB" id="102473at2"/>
<evidence type="ECO:0000313" key="4">
    <source>
        <dbReference type="Proteomes" id="UP000463857"/>
    </source>
</evidence>
<keyword evidence="4" id="KW-1185">Reference proteome</keyword>
<dbReference type="RefSeq" id="WP_159541790.1">
    <property type="nucleotide sequence ID" value="NZ_CP047156.1"/>
</dbReference>
<dbReference type="InterPro" id="IPR045079">
    <property type="entry name" value="Oxoprolinase-like"/>
</dbReference>
<dbReference type="PANTHER" id="PTHR11365:SF23">
    <property type="entry name" value="HYPOTHETICAL 5-OXOPROLINASE (EUROFUNG)-RELATED"/>
    <property type="match status" value="1"/>
</dbReference>
<protein>
    <submittedName>
        <fullName evidence="3">Hydantoinase B/oxoprolinase family protein</fullName>
    </submittedName>
</protein>